<reference evidence="1" key="1">
    <citation type="submission" date="2023-03" db="UniProtKB">
        <authorList>
            <consortium name="EnsemblPlants"/>
        </authorList>
    </citation>
    <scope>IDENTIFICATION</scope>
</reference>
<evidence type="ECO:0000313" key="1">
    <source>
        <dbReference type="EnsemblPlants" id="MELO3C030682.2.1"/>
    </source>
</evidence>
<accession>A0A9I9E9F6</accession>
<dbReference type="AlphaFoldDB" id="A0A9I9E9F6"/>
<proteinExistence type="predicted"/>
<name>A0A9I9E9F6_CUCME</name>
<dbReference type="EnsemblPlants" id="MELO3C030682.2.1">
    <property type="protein sequence ID" value="MELO3C030682.2.1"/>
    <property type="gene ID" value="MELO3C030682.2"/>
</dbReference>
<organism evidence="1">
    <name type="scientific">Cucumis melo</name>
    <name type="common">Muskmelon</name>
    <dbReference type="NCBI Taxonomy" id="3656"/>
    <lineage>
        <taxon>Eukaryota</taxon>
        <taxon>Viridiplantae</taxon>
        <taxon>Streptophyta</taxon>
        <taxon>Embryophyta</taxon>
        <taxon>Tracheophyta</taxon>
        <taxon>Spermatophyta</taxon>
        <taxon>Magnoliopsida</taxon>
        <taxon>eudicotyledons</taxon>
        <taxon>Gunneridae</taxon>
        <taxon>Pentapetalae</taxon>
        <taxon>rosids</taxon>
        <taxon>fabids</taxon>
        <taxon>Cucurbitales</taxon>
        <taxon>Cucurbitaceae</taxon>
        <taxon>Benincaseae</taxon>
        <taxon>Cucumis</taxon>
    </lineage>
</organism>
<protein>
    <submittedName>
        <fullName evidence="1">Uncharacterized protein</fullName>
    </submittedName>
</protein>
<sequence length="34" mass="3941">MHSVRGRCRQHALGARKMQPLALFGHRRSNKLQV</sequence>
<dbReference type="Gramene" id="MELO3C030682.2.1">
    <property type="protein sequence ID" value="MELO3C030682.2.1"/>
    <property type="gene ID" value="MELO3C030682.2"/>
</dbReference>